<reference evidence="2" key="1">
    <citation type="journal article" date="2021" name="PeerJ">
        <title>Extensive microbial diversity within the chicken gut microbiome revealed by metagenomics and culture.</title>
        <authorList>
            <person name="Gilroy R."/>
            <person name="Ravi A."/>
            <person name="Getino M."/>
            <person name="Pursley I."/>
            <person name="Horton D.L."/>
            <person name="Alikhan N.F."/>
            <person name="Baker D."/>
            <person name="Gharbi K."/>
            <person name="Hall N."/>
            <person name="Watson M."/>
            <person name="Adriaenssens E.M."/>
            <person name="Foster-Nyarko E."/>
            <person name="Jarju S."/>
            <person name="Secka A."/>
            <person name="Antonio M."/>
            <person name="Oren A."/>
            <person name="Chaudhuri R.R."/>
            <person name="La Ragione R."/>
            <person name="Hildebrand F."/>
            <person name="Pallen M.J."/>
        </authorList>
    </citation>
    <scope>NUCLEOTIDE SEQUENCE</scope>
    <source>
        <strain evidence="2">6019</strain>
    </source>
</reference>
<keyword evidence="1" id="KW-1133">Transmembrane helix</keyword>
<dbReference type="EMBL" id="DYYI01000095">
    <property type="protein sequence ID" value="HJE20445.1"/>
    <property type="molecule type" value="Genomic_DNA"/>
</dbReference>
<evidence type="ECO:0000313" key="2">
    <source>
        <dbReference type="EMBL" id="HJE20445.1"/>
    </source>
</evidence>
<evidence type="ECO:0000256" key="1">
    <source>
        <dbReference type="SAM" id="Phobius"/>
    </source>
</evidence>
<proteinExistence type="predicted"/>
<dbReference type="AlphaFoldDB" id="A0A921JD60"/>
<evidence type="ECO:0008006" key="4">
    <source>
        <dbReference type="Google" id="ProtNLM"/>
    </source>
</evidence>
<keyword evidence="1" id="KW-0472">Membrane</keyword>
<evidence type="ECO:0000313" key="3">
    <source>
        <dbReference type="Proteomes" id="UP000763505"/>
    </source>
</evidence>
<comment type="caution">
    <text evidence="2">The sequence shown here is derived from an EMBL/GenBank/DDBJ whole genome shotgun (WGS) entry which is preliminary data.</text>
</comment>
<gene>
    <name evidence="2" type="ORF">K8V35_08850</name>
</gene>
<feature type="transmembrane region" description="Helical" evidence="1">
    <location>
        <begin position="27"/>
        <end position="53"/>
    </location>
</feature>
<protein>
    <recommendedName>
        <fullName evidence="4">DUF4352 domain-containing protein</fullName>
    </recommendedName>
</protein>
<sequence length="213" mass="23981">MSEPKEHKQDAGDLVPSEASTATKGCMLGVIFIILLIIAAVITAIIVVALNLFSDENSFGDFDFDFSFMDDITGIFESDTESDTTDTSDGDSMTQEIGGLRITLNDAYFNENDEEQYIVDVNIESIDREYYTPSATAFHIETENGNAYAYTDESREVNDRESGTGEFNQMLEVGTEARYLLAFHVSEYLDFDVDKTLVFRDYREDDEISFDLN</sequence>
<accession>A0A921JD60</accession>
<keyword evidence="1" id="KW-0812">Transmembrane</keyword>
<reference evidence="2" key="2">
    <citation type="submission" date="2021-09" db="EMBL/GenBank/DDBJ databases">
        <authorList>
            <person name="Gilroy R."/>
        </authorList>
    </citation>
    <scope>NUCLEOTIDE SEQUENCE</scope>
    <source>
        <strain evidence="2">6019</strain>
    </source>
</reference>
<name>A0A921JD60_9STAP</name>
<dbReference type="Proteomes" id="UP000763505">
    <property type="component" value="Unassembled WGS sequence"/>
</dbReference>
<organism evidence="2 3">
    <name type="scientific">Aliicoccus persicus</name>
    <dbReference type="NCBI Taxonomy" id="930138"/>
    <lineage>
        <taxon>Bacteria</taxon>
        <taxon>Bacillati</taxon>
        <taxon>Bacillota</taxon>
        <taxon>Bacilli</taxon>
        <taxon>Bacillales</taxon>
        <taxon>Staphylococcaceae</taxon>
        <taxon>Aliicoccus</taxon>
    </lineage>
</organism>